<name>A0A382LER5_9ZZZZ</name>
<dbReference type="CDD" id="cd06530">
    <property type="entry name" value="S26_SPase_I"/>
    <property type="match status" value="1"/>
</dbReference>
<dbReference type="EC" id="3.4.21.89" evidence="3"/>
<comment type="catalytic activity">
    <reaction evidence="1">
        <text>Cleavage of hydrophobic, N-terminal signal or leader sequences from secreted and periplasmic proteins.</text>
        <dbReference type="EC" id="3.4.21.89"/>
    </reaction>
</comment>
<dbReference type="PRINTS" id="PR00727">
    <property type="entry name" value="LEADERPTASE"/>
</dbReference>
<dbReference type="InterPro" id="IPR036286">
    <property type="entry name" value="LexA/Signal_pep-like_sf"/>
</dbReference>
<dbReference type="InterPro" id="IPR019758">
    <property type="entry name" value="Pept_S26A_signal_pept_1_CS"/>
</dbReference>
<proteinExistence type="inferred from homology"/>
<dbReference type="InterPro" id="IPR019756">
    <property type="entry name" value="Pept_S26A_signal_pept_1_Ser-AS"/>
</dbReference>
<reference evidence="8" key="1">
    <citation type="submission" date="2018-05" db="EMBL/GenBank/DDBJ databases">
        <authorList>
            <person name="Lanie J.A."/>
            <person name="Ng W.-L."/>
            <person name="Kazmierczak K.M."/>
            <person name="Andrzejewski T.M."/>
            <person name="Davidsen T.M."/>
            <person name="Wayne K.J."/>
            <person name="Tettelin H."/>
            <person name="Glass J.I."/>
            <person name="Rusch D."/>
            <person name="Podicherti R."/>
            <person name="Tsui H.-C.T."/>
            <person name="Winkler M.E."/>
        </authorList>
    </citation>
    <scope>NUCLEOTIDE SEQUENCE</scope>
</reference>
<dbReference type="PANTHER" id="PTHR43390">
    <property type="entry name" value="SIGNAL PEPTIDASE I"/>
    <property type="match status" value="1"/>
</dbReference>
<accession>A0A382LER5</accession>
<dbReference type="GO" id="GO:0016020">
    <property type="term" value="C:membrane"/>
    <property type="evidence" value="ECO:0007669"/>
    <property type="project" value="InterPro"/>
</dbReference>
<keyword evidence="6" id="KW-0472">Membrane</keyword>
<dbReference type="NCBIfam" id="TIGR02227">
    <property type="entry name" value="sigpep_I_bact"/>
    <property type="match status" value="1"/>
</dbReference>
<comment type="similarity">
    <text evidence="2">Belongs to the peptidase S26 family.</text>
</comment>
<dbReference type="GO" id="GO:0009003">
    <property type="term" value="F:signal peptidase activity"/>
    <property type="evidence" value="ECO:0007669"/>
    <property type="project" value="UniProtKB-EC"/>
</dbReference>
<evidence type="ECO:0000256" key="5">
    <source>
        <dbReference type="ARBA" id="ARBA00022801"/>
    </source>
</evidence>
<evidence type="ECO:0000259" key="7">
    <source>
        <dbReference type="Pfam" id="PF10502"/>
    </source>
</evidence>
<evidence type="ECO:0000256" key="6">
    <source>
        <dbReference type="SAM" id="Phobius"/>
    </source>
</evidence>
<dbReference type="InterPro" id="IPR019757">
    <property type="entry name" value="Pept_S26A_signal_pept_1_Lys-AS"/>
</dbReference>
<evidence type="ECO:0000256" key="2">
    <source>
        <dbReference type="ARBA" id="ARBA00009370"/>
    </source>
</evidence>
<evidence type="ECO:0000256" key="1">
    <source>
        <dbReference type="ARBA" id="ARBA00000677"/>
    </source>
</evidence>
<dbReference type="PANTHER" id="PTHR43390:SF1">
    <property type="entry name" value="CHLOROPLAST PROCESSING PEPTIDASE"/>
    <property type="match status" value="1"/>
</dbReference>
<dbReference type="SUPFAM" id="SSF51306">
    <property type="entry name" value="LexA/Signal peptidase"/>
    <property type="match status" value="1"/>
</dbReference>
<dbReference type="PROSITE" id="PS00501">
    <property type="entry name" value="SPASE_I_1"/>
    <property type="match status" value="1"/>
</dbReference>
<sequence>MYYTSRKKKRPLVRELIETIILAGLIFVLIQGTIQNYQVEGSSMVPTLAPGECVVTNKITYSHFSPGRYFGYTSESNKYQNDKVFLLGPPQHGDIVVFKYPHDPSRHFVKRVIGTPGDQIAIVNGMVSVNQKKIYEPYINSQSSTSNMDPVILHSEEYFVLGDNRQASNDSRTWGPIRNEHIIGEYWISYGSLLCDVAPIYKGNLR</sequence>
<organism evidence="8">
    <name type="scientific">marine metagenome</name>
    <dbReference type="NCBI Taxonomy" id="408172"/>
    <lineage>
        <taxon>unclassified sequences</taxon>
        <taxon>metagenomes</taxon>
        <taxon>ecological metagenomes</taxon>
    </lineage>
</organism>
<protein>
    <recommendedName>
        <fullName evidence="3">signal peptidase I</fullName>
        <ecNumber evidence="3">3.4.21.89</ecNumber>
    </recommendedName>
</protein>
<dbReference type="AlphaFoldDB" id="A0A382LER5"/>
<evidence type="ECO:0000313" key="8">
    <source>
        <dbReference type="EMBL" id="SVC33637.1"/>
    </source>
</evidence>
<dbReference type="Pfam" id="PF10502">
    <property type="entry name" value="Peptidase_S26"/>
    <property type="match status" value="1"/>
</dbReference>
<dbReference type="PROSITE" id="PS00761">
    <property type="entry name" value="SPASE_I_3"/>
    <property type="match status" value="1"/>
</dbReference>
<evidence type="ECO:0000256" key="4">
    <source>
        <dbReference type="ARBA" id="ARBA00022670"/>
    </source>
</evidence>
<dbReference type="InterPro" id="IPR019533">
    <property type="entry name" value="Peptidase_S26"/>
</dbReference>
<gene>
    <name evidence="8" type="ORF">METZ01_LOCUS286491</name>
</gene>
<feature type="domain" description="Peptidase S26" evidence="7">
    <location>
        <begin position="15"/>
        <end position="186"/>
    </location>
</feature>
<keyword evidence="5" id="KW-0378">Hydrolase</keyword>
<dbReference type="GO" id="GO:0006465">
    <property type="term" value="P:signal peptide processing"/>
    <property type="evidence" value="ECO:0007669"/>
    <property type="project" value="InterPro"/>
</dbReference>
<dbReference type="Gene3D" id="2.10.109.10">
    <property type="entry name" value="Umud Fragment, subunit A"/>
    <property type="match status" value="1"/>
</dbReference>
<dbReference type="EMBL" id="UINC01085776">
    <property type="protein sequence ID" value="SVC33637.1"/>
    <property type="molecule type" value="Genomic_DNA"/>
</dbReference>
<keyword evidence="6" id="KW-0812">Transmembrane</keyword>
<dbReference type="InterPro" id="IPR000223">
    <property type="entry name" value="Pept_S26A_signal_pept_1"/>
</dbReference>
<keyword evidence="6" id="KW-1133">Transmembrane helix</keyword>
<dbReference type="PROSITE" id="PS00760">
    <property type="entry name" value="SPASE_I_2"/>
    <property type="match status" value="1"/>
</dbReference>
<keyword evidence="4" id="KW-0645">Protease</keyword>
<dbReference type="GO" id="GO:0004252">
    <property type="term" value="F:serine-type endopeptidase activity"/>
    <property type="evidence" value="ECO:0007669"/>
    <property type="project" value="InterPro"/>
</dbReference>
<evidence type="ECO:0000256" key="3">
    <source>
        <dbReference type="ARBA" id="ARBA00013208"/>
    </source>
</evidence>
<feature type="transmembrane region" description="Helical" evidence="6">
    <location>
        <begin position="12"/>
        <end position="34"/>
    </location>
</feature>